<reference evidence="10 11" key="1">
    <citation type="journal article" date="2013" name="Genome Announc.">
        <title>Draft Genome Sequence of Streptomyces gancidicus Strain BKS 13-15.</title>
        <authorList>
            <person name="Kumar S."/>
            <person name="Kaur N."/>
            <person name="Singh N.K."/>
            <person name="Raghava G.P."/>
            <person name="Mayilraj S."/>
        </authorList>
    </citation>
    <scope>NUCLEOTIDE SEQUENCE [LARGE SCALE GENOMIC DNA]</scope>
    <source>
        <strain evidence="10 11">BKS 13-15</strain>
    </source>
</reference>
<accession>M3CML1</accession>
<dbReference type="FunFam" id="3.40.47.10:FF:000042">
    <property type="entry name" value="Polyketide synthase Pks13"/>
    <property type="match status" value="1"/>
</dbReference>
<keyword evidence="4" id="KW-0276">Fatty acid metabolism</keyword>
<keyword evidence="11" id="KW-1185">Reference proteome</keyword>
<dbReference type="GO" id="GO:0004315">
    <property type="term" value="F:3-oxoacyl-[acyl-carrier-protein] synthase activity"/>
    <property type="evidence" value="ECO:0007669"/>
    <property type="project" value="InterPro"/>
</dbReference>
<dbReference type="InterPro" id="IPR020841">
    <property type="entry name" value="PKS_Beta-ketoAc_synthase_dom"/>
</dbReference>
<evidence type="ECO:0000256" key="3">
    <source>
        <dbReference type="ARBA" id="ARBA00022679"/>
    </source>
</evidence>
<name>M3CML1_STREZ</name>
<dbReference type="Pfam" id="PF00109">
    <property type="entry name" value="ketoacyl-synt"/>
    <property type="match status" value="1"/>
</dbReference>
<feature type="region of interest" description="Disordered" evidence="8">
    <location>
        <begin position="443"/>
        <end position="471"/>
    </location>
</feature>
<dbReference type="PANTHER" id="PTHR43775">
    <property type="entry name" value="FATTY ACID SYNTHASE"/>
    <property type="match status" value="1"/>
</dbReference>
<keyword evidence="7" id="KW-0012">Acyltransferase</keyword>
<keyword evidence="2" id="KW-0597">Phosphoprotein</keyword>
<dbReference type="Gene3D" id="3.40.47.10">
    <property type="match status" value="1"/>
</dbReference>
<dbReference type="SMART" id="SM00825">
    <property type="entry name" value="PKS_KS"/>
    <property type="match status" value="1"/>
</dbReference>
<feature type="non-terminal residue" evidence="10">
    <location>
        <position position="471"/>
    </location>
</feature>
<evidence type="ECO:0000259" key="9">
    <source>
        <dbReference type="PROSITE" id="PS52004"/>
    </source>
</evidence>
<dbReference type="PROSITE" id="PS00606">
    <property type="entry name" value="KS3_1"/>
    <property type="match status" value="1"/>
</dbReference>
<dbReference type="PROSITE" id="PS52004">
    <property type="entry name" value="KS3_2"/>
    <property type="match status" value="1"/>
</dbReference>
<dbReference type="InterPro" id="IPR018201">
    <property type="entry name" value="Ketoacyl_synth_AS"/>
</dbReference>
<keyword evidence="6" id="KW-0511">Multifunctional enzyme</keyword>
<evidence type="ECO:0000256" key="8">
    <source>
        <dbReference type="SAM" id="MobiDB-lite"/>
    </source>
</evidence>
<evidence type="ECO:0000256" key="1">
    <source>
        <dbReference type="ARBA" id="ARBA00022450"/>
    </source>
</evidence>
<dbReference type="Pfam" id="PF02801">
    <property type="entry name" value="Ketoacyl-synt_C"/>
    <property type="match status" value="1"/>
</dbReference>
<protein>
    <submittedName>
        <fullName evidence="10">PKS protein</fullName>
    </submittedName>
</protein>
<gene>
    <name evidence="10" type="ORF">H114_27458</name>
</gene>
<evidence type="ECO:0000256" key="7">
    <source>
        <dbReference type="ARBA" id="ARBA00023315"/>
    </source>
</evidence>
<dbReference type="InterPro" id="IPR016039">
    <property type="entry name" value="Thiolase-like"/>
</dbReference>
<keyword evidence="3" id="KW-0808">Transferase</keyword>
<dbReference type="InterPro" id="IPR050091">
    <property type="entry name" value="PKS_NRPS_Biosynth_Enz"/>
</dbReference>
<evidence type="ECO:0000256" key="6">
    <source>
        <dbReference type="ARBA" id="ARBA00023268"/>
    </source>
</evidence>
<comment type="caution">
    <text evidence="10">The sequence shown here is derived from an EMBL/GenBank/DDBJ whole genome shotgun (WGS) entry which is preliminary data.</text>
</comment>
<dbReference type="GO" id="GO:0004312">
    <property type="term" value="F:fatty acid synthase activity"/>
    <property type="evidence" value="ECO:0007669"/>
    <property type="project" value="TreeGrafter"/>
</dbReference>
<dbReference type="CDD" id="cd00833">
    <property type="entry name" value="PKS"/>
    <property type="match status" value="1"/>
</dbReference>
<evidence type="ECO:0000256" key="4">
    <source>
        <dbReference type="ARBA" id="ARBA00022832"/>
    </source>
</evidence>
<dbReference type="AlphaFoldDB" id="M3CML1"/>
<dbReference type="PANTHER" id="PTHR43775:SF51">
    <property type="entry name" value="INACTIVE PHENOLPHTHIOCEROL SYNTHESIS POLYKETIDE SYNTHASE TYPE I PKS1-RELATED"/>
    <property type="match status" value="1"/>
</dbReference>
<keyword evidence="5" id="KW-0443">Lipid metabolism</keyword>
<dbReference type="Proteomes" id="UP000011732">
    <property type="component" value="Unassembled WGS sequence"/>
</dbReference>
<proteinExistence type="predicted"/>
<dbReference type="SUPFAM" id="SSF53901">
    <property type="entry name" value="Thiolase-like"/>
    <property type="match status" value="1"/>
</dbReference>
<evidence type="ECO:0000256" key="5">
    <source>
        <dbReference type="ARBA" id="ARBA00023098"/>
    </source>
</evidence>
<organism evidence="10 11">
    <name type="scientific">Streptomyces gancidicus BKS 13-15</name>
    <dbReference type="NCBI Taxonomy" id="1284664"/>
    <lineage>
        <taxon>Bacteria</taxon>
        <taxon>Bacillati</taxon>
        <taxon>Actinomycetota</taxon>
        <taxon>Actinomycetes</taxon>
        <taxon>Kitasatosporales</taxon>
        <taxon>Streptomycetaceae</taxon>
        <taxon>Streptomyces</taxon>
        <taxon>Streptomyces pseudogriseolus group</taxon>
    </lineage>
</organism>
<evidence type="ECO:0000313" key="10">
    <source>
        <dbReference type="EMBL" id="EMF25263.1"/>
    </source>
</evidence>
<dbReference type="GO" id="GO:0006633">
    <property type="term" value="P:fatty acid biosynthetic process"/>
    <property type="evidence" value="ECO:0007669"/>
    <property type="project" value="InterPro"/>
</dbReference>
<evidence type="ECO:0000313" key="11">
    <source>
        <dbReference type="Proteomes" id="UP000011732"/>
    </source>
</evidence>
<sequence length="471" mass="48666">MAEPTDPQDDAPPAVAVIGMAARFPGADDVDAFWDNLAAGRESIRPVSDEEFLAAGGDPADLDDPSLVRMASVVEGIDRFDAGFFGYSPAEAAVVDPQQRLLLETAYHALEDAGRPDRFAAGMTGVYAGAGDSRYYPAHVHPRFAGQPGSVELVHAATSNSLGTLATRISYELGLTGPSVSLQTACSTALVALHSACQDLLDHRCDAAVAGAVSLNPSALLGYRHVPGGPFSPDGRCRAFAADAAGTSSGDGVGVVVLKRLEDALADGDRIRAVIRGTAVNNDGRRKVGFTAPSTAGQTEVILAAQAEADVDAGTIGLLEAHGTATRIGDPIEVTALTDAFRQSTDRRGFCALGSVKTNIGHLGAAAGIAGVVKAVLSLEHRQIPPSLHFDEPNPLIDFASGPFRVPTALEDWPAAEHPRRAAVSAFGIGGTNAHVILEEAPPVAPAAPRPAEDGRRQVLPLSARTAGALR</sequence>
<dbReference type="InterPro" id="IPR014030">
    <property type="entry name" value="Ketoacyl_synth_N"/>
</dbReference>
<keyword evidence="1" id="KW-0596">Phosphopantetheine</keyword>
<feature type="domain" description="Ketosynthase family 3 (KS3)" evidence="9">
    <location>
        <begin position="12"/>
        <end position="440"/>
    </location>
</feature>
<dbReference type="InterPro" id="IPR014031">
    <property type="entry name" value="Ketoacyl_synth_C"/>
</dbReference>
<dbReference type="EMBL" id="AOHP01000135">
    <property type="protein sequence ID" value="EMF25263.1"/>
    <property type="molecule type" value="Genomic_DNA"/>
</dbReference>
<evidence type="ECO:0000256" key="2">
    <source>
        <dbReference type="ARBA" id="ARBA00022553"/>
    </source>
</evidence>
<dbReference type="Pfam" id="PF16197">
    <property type="entry name" value="KAsynt_C_assoc"/>
    <property type="match status" value="1"/>
</dbReference>
<dbReference type="InterPro" id="IPR032821">
    <property type="entry name" value="PKS_assoc"/>
</dbReference>